<evidence type="ECO:0000256" key="1">
    <source>
        <dbReference type="SAM" id="Phobius"/>
    </source>
</evidence>
<reference evidence="2 3" key="1">
    <citation type="journal article" date="2011" name="J. Bacteriol.">
        <title>Complete genome sequence of Metallosphaera cuprina, a metal sulfide-oxidizing archaeon from a hot spring.</title>
        <authorList>
            <person name="Liu L.J."/>
            <person name="You X.Y."/>
            <person name="Zheng H."/>
            <person name="Wang S."/>
            <person name="Jiang C.Y."/>
            <person name="Liu S.J."/>
        </authorList>
    </citation>
    <scope>NUCLEOTIDE SEQUENCE [LARGE SCALE GENOMIC DNA]</scope>
    <source>
        <strain evidence="2 3">Ar-4</strain>
    </source>
</reference>
<keyword evidence="3" id="KW-1185">Reference proteome</keyword>
<sequence length="57" mass="6520">MSFRFLSLHQLMFIVIPFLLDGGSNSFFLTNIALIPVAALLLLISLIVYLVRKIRNR</sequence>
<dbReference type="EMBL" id="CP002656">
    <property type="protein sequence ID" value="AEB95753.1"/>
    <property type="molecule type" value="Genomic_DNA"/>
</dbReference>
<protein>
    <submittedName>
        <fullName evidence="2">Uncharacterized protein</fullName>
    </submittedName>
</protein>
<feature type="transmembrane region" description="Helical" evidence="1">
    <location>
        <begin position="32"/>
        <end position="51"/>
    </location>
</feature>
<keyword evidence="1" id="KW-0812">Transmembrane</keyword>
<proteinExistence type="predicted"/>
<name>F4FZZ1_METCR</name>
<keyword evidence="1" id="KW-1133">Transmembrane helix</keyword>
<dbReference type="AlphaFoldDB" id="F4FZZ1"/>
<accession>F4FZZ1</accession>
<dbReference type="KEGG" id="mcn:Mcup_1650"/>
<organism evidence="2 3">
    <name type="scientific">Metallosphaera cuprina (strain Ar-4)</name>
    <dbReference type="NCBI Taxonomy" id="1006006"/>
    <lineage>
        <taxon>Archaea</taxon>
        <taxon>Thermoproteota</taxon>
        <taxon>Thermoprotei</taxon>
        <taxon>Sulfolobales</taxon>
        <taxon>Sulfolobaceae</taxon>
        <taxon>Metallosphaera</taxon>
    </lineage>
</organism>
<keyword evidence="1" id="KW-0472">Membrane</keyword>
<dbReference type="HOGENOM" id="CLU_2985668_0_0_2"/>
<dbReference type="PATRIC" id="fig|1006006.8.peg.1653"/>
<gene>
    <name evidence="2" type="ordered locus">Mcup_1650</name>
</gene>
<evidence type="ECO:0000313" key="3">
    <source>
        <dbReference type="Proteomes" id="UP000007812"/>
    </source>
</evidence>
<dbReference type="Proteomes" id="UP000007812">
    <property type="component" value="Chromosome"/>
</dbReference>
<evidence type="ECO:0000313" key="2">
    <source>
        <dbReference type="EMBL" id="AEB95753.1"/>
    </source>
</evidence>